<evidence type="ECO:0000313" key="1">
    <source>
        <dbReference type="EMBL" id="KKL93753.1"/>
    </source>
</evidence>
<comment type="caution">
    <text evidence="1">The sequence shown here is derived from an EMBL/GenBank/DDBJ whole genome shotgun (WGS) entry which is preliminary data.</text>
</comment>
<gene>
    <name evidence="1" type="ORF">LCGC14_1871510</name>
</gene>
<name>A0A0F9G503_9ZZZZ</name>
<proteinExistence type="predicted"/>
<protein>
    <submittedName>
        <fullName evidence="1">Uncharacterized protein</fullName>
    </submittedName>
</protein>
<dbReference type="AlphaFoldDB" id="A0A0F9G503"/>
<accession>A0A0F9G503</accession>
<sequence>MSNMWQDIFDHTKFDRDPDHYMTRDFIADFNLFSYALDANNVTSYMFNKNGVGDPRR</sequence>
<organism evidence="1">
    <name type="scientific">marine sediment metagenome</name>
    <dbReference type="NCBI Taxonomy" id="412755"/>
    <lineage>
        <taxon>unclassified sequences</taxon>
        <taxon>metagenomes</taxon>
        <taxon>ecological metagenomes</taxon>
    </lineage>
</organism>
<reference evidence="1" key="1">
    <citation type="journal article" date="2015" name="Nature">
        <title>Complex archaea that bridge the gap between prokaryotes and eukaryotes.</title>
        <authorList>
            <person name="Spang A."/>
            <person name="Saw J.H."/>
            <person name="Jorgensen S.L."/>
            <person name="Zaremba-Niedzwiedzka K."/>
            <person name="Martijn J."/>
            <person name="Lind A.E."/>
            <person name="van Eijk R."/>
            <person name="Schleper C."/>
            <person name="Guy L."/>
            <person name="Ettema T.J."/>
        </authorList>
    </citation>
    <scope>NUCLEOTIDE SEQUENCE</scope>
</reference>
<dbReference type="EMBL" id="LAZR01019104">
    <property type="protein sequence ID" value="KKL93753.1"/>
    <property type="molecule type" value="Genomic_DNA"/>
</dbReference>